<feature type="region of interest" description="Disordered" evidence="1">
    <location>
        <begin position="768"/>
        <end position="799"/>
    </location>
</feature>
<dbReference type="Pfam" id="PF23640">
    <property type="entry name" value="UPA_SH3BP4"/>
    <property type="match status" value="1"/>
</dbReference>
<dbReference type="GeneTree" id="ENSGT00390000013151"/>
<dbReference type="PANTHER" id="PTHR15603:SF1">
    <property type="entry name" value="METASTASIS-ASSOCIATED IN COLON CANCER PROTEIN 1"/>
    <property type="match status" value="1"/>
</dbReference>
<dbReference type="Ensembl" id="ENSPKIT00000006160.1">
    <property type="protein sequence ID" value="ENSPKIP00000025424.1"/>
    <property type="gene ID" value="ENSPKIG00000008306.1"/>
</dbReference>
<protein>
    <submittedName>
        <fullName evidence="3">MET transcriptional regulator MACC1</fullName>
    </submittedName>
</protein>
<proteinExistence type="predicted"/>
<keyword evidence="4" id="KW-1185">Reference proteome</keyword>
<dbReference type="Pfam" id="PF00791">
    <property type="entry name" value="ZU5"/>
    <property type="match status" value="1"/>
</dbReference>
<dbReference type="Pfam" id="PF23637">
    <property type="entry name" value="SH3BP4_C"/>
    <property type="match status" value="1"/>
</dbReference>
<feature type="domain" description="ZU5" evidence="2">
    <location>
        <begin position="211"/>
        <end position="348"/>
    </location>
</feature>
<feature type="compositionally biased region" description="Basic and acidic residues" evidence="1">
    <location>
        <begin position="786"/>
        <end position="799"/>
    </location>
</feature>
<sequence length="799" mass="90577">MTAIETMLRHTSSLLRSRSEGMLIDFNEDEMPNKFSEDIDAPHMTKQSDVPVLQPEVHNTIHKTNPFWNGLSGSNPFLDDIVHTDKESRRSIADVSILKEDPSVIFGENNVDFSNSSDEANFGQLFSPIRKNKSERRKSASDILDVNDETETEKEASLSYSSQLLNPDFEWLKDDREAYKMAWLSHRQLTRSCLDLGSTSPGWAQTQASETQIVCKIGHSGGSVQLPNSDISVYIPEGHVLPGEMQEIGLKAVLDPPIGLCNDLLTVVSPLLEVSLSNINMKTSVSLLMKISGEVKNDPLSQVMTQLTGLVSHKRDGPFQKIKHCYLYNNTLQMKIENLKPHMYIIAAMQATILQPPATSVWDYMNRHLTIGVYGPRHIHPSFKAVCVVSCHSEIPKKLPFSNSKRGPKNLPPLVLQLWGKQNFSLNGLKDLYVTTKPMGTTFEVRAGEQIKVLKKEDLKTCQVFRLPFSVSMTVREEVVPFKLVVKIKDSKDSSLTEFQVQTPGPVRQRTEKFAQKRLETFREKVGVETIPEETIERSPKFQDRPVCIKWYGVTLKSVIHQPRVEYLLDYIKGETVAILSRDTVKSVGQSKVKEWYIAFLRGRVGLLHSKNVKVIPKDQVIDFTDVEVKTQVLLDNIAIPFKKLTYVYSTIETLVTEHVSSWRTFAEALGYSNLSLDEIVWRQIETESEKVACVLEKLKEDCHSDKNRKKFQHELIVGLLKMDAQDLVSRLTQNTVILSTAVELGVRWRELAEKLGKLSSAQIARYETPHQDKSGQVSSQVRQNGNEHLEKRWMDGHL</sequence>
<feature type="compositionally biased region" description="Polar residues" evidence="1">
    <location>
        <begin position="775"/>
        <end position="785"/>
    </location>
</feature>
<dbReference type="AlphaFoldDB" id="A0A3B3S3U1"/>
<evidence type="ECO:0000313" key="3">
    <source>
        <dbReference type="Ensembl" id="ENSPKIP00000025424.1"/>
    </source>
</evidence>
<dbReference type="Pfam" id="PF24094">
    <property type="entry name" value="DEATH_SH3BP4"/>
    <property type="match status" value="1"/>
</dbReference>
<organism evidence="3 4">
    <name type="scientific">Paramormyrops kingsleyae</name>
    <dbReference type="NCBI Taxonomy" id="1676925"/>
    <lineage>
        <taxon>Eukaryota</taxon>
        <taxon>Metazoa</taxon>
        <taxon>Chordata</taxon>
        <taxon>Craniata</taxon>
        <taxon>Vertebrata</taxon>
        <taxon>Euteleostomi</taxon>
        <taxon>Actinopterygii</taxon>
        <taxon>Neopterygii</taxon>
        <taxon>Teleostei</taxon>
        <taxon>Osteoglossocephala</taxon>
        <taxon>Osteoglossomorpha</taxon>
        <taxon>Osteoglossiformes</taxon>
        <taxon>Mormyridae</taxon>
        <taxon>Paramormyrops</taxon>
    </lineage>
</organism>
<dbReference type="Ensembl" id="ENSPKIT00000006172.1">
    <property type="protein sequence ID" value="ENSPKIP00000025436.1"/>
    <property type="gene ID" value="ENSPKIG00000008306.1"/>
</dbReference>
<reference evidence="3" key="1">
    <citation type="submission" date="2025-05" db="UniProtKB">
        <authorList>
            <consortium name="Ensembl"/>
        </authorList>
    </citation>
    <scope>IDENTIFICATION</scope>
</reference>
<evidence type="ECO:0000256" key="1">
    <source>
        <dbReference type="SAM" id="MobiDB-lite"/>
    </source>
</evidence>
<dbReference type="PANTHER" id="PTHR15603">
    <property type="entry name" value="SH3 DOMAIN-CONTAINING PROTEIN"/>
    <property type="match status" value="1"/>
</dbReference>
<dbReference type="InterPro" id="IPR056182">
    <property type="entry name" value="UPA_SH3BP4"/>
</dbReference>
<dbReference type="GO" id="GO:0005737">
    <property type="term" value="C:cytoplasm"/>
    <property type="evidence" value="ECO:0007669"/>
    <property type="project" value="TreeGrafter"/>
</dbReference>
<dbReference type="PROSITE" id="PS51145">
    <property type="entry name" value="ZU5"/>
    <property type="match status" value="1"/>
</dbReference>
<evidence type="ECO:0000259" key="2">
    <source>
        <dbReference type="PROSITE" id="PS51145"/>
    </source>
</evidence>
<dbReference type="Gene3D" id="2.60.220.30">
    <property type="match status" value="1"/>
</dbReference>
<dbReference type="InterPro" id="IPR056183">
    <property type="entry name" value="DEATH_SH3BP4"/>
</dbReference>
<dbReference type="InterPro" id="IPR056181">
    <property type="entry name" value="SH3BP4_C"/>
</dbReference>
<name>A0A3B3S3U1_9TELE</name>
<evidence type="ECO:0000313" key="4">
    <source>
        <dbReference type="Proteomes" id="UP000261540"/>
    </source>
</evidence>
<accession>A0A3B3S3U1</accession>
<dbReference type="InterPro" id="IPR000906">
    <property type="entry name" value="ZU5_dom"/>
</dbReference>
<dbReference type="Proteomes" id="UP000261540">
    <property type="component" value="Unplaced"/>
</dbReference>